<gene>
    <name evidence="1" type="ORF">OS145_07556</name>
</gene>
<dbReference type="Proteomes" id="UP000016543">
    <property type="component" value="Unassembled WGS sequence"/>
</dbReference>
<evidence type="ECO:0000313" key="1">
    <source>
        <dbReference type="EMBL" id="EAQ32286.1"/>
    </source>
</evidence>
<keyword evidence="2" id="KW-1185">Reference proteome</keyword>
<accession>A0ABP2CR03</accession>
<evidence type="ECO:0000313" key="2">
    <source>
        <dbReference type="Proteomes" id="UP000016543"/>
    </source>
</evidence>
<sequence length="130" mass="14784">MTVEAEDGGSPATMIRNVIRKHRHADYDRRVLVLDEDVSILEPDIAKARKANIELIISTPVCLEGMLLRVLEQQVPNGATATYCKNQLHPQLSGRETRRESYRGLFPKPVIDNTTKEQIVRLRQLMLNAH</sequence>
<name>A0ABP2CR03_9GAMM</name>
<protein>
    <submittedName>
        <fullName evidence="1">Uncharacterized protein</fullName>
    </submittedName>
</protein>
<dbReference type="EMBL" id="AAMX01000006">
    <property type="protein sequence ID" value="EAQ32286.1"/>
    <property type="molecule type" value="Genomic_DNA"/>
</dbReference>
<comment type="caution">
    <text evidence="1">The sequence shown here is derived from an EMBL/GenBank/DDBJ whole genome shotgun (WGS) entry which is preliminary data.</text>
</comment>
<dbReference type="RefSeq" id="WP_006954204.1">
    <property type="nucleotide sequence ID" value="NZ_CH672403.1"/>
</dbReference>
<proteinExistence type="predicted"/>
<reference evidence="1 2" key="1">
    <citation type="submission" date="2006-01" db="EMBL/GenBank/DDBJ databases">
        <authorList>
            <person name="Brettar I."/>
            <person name="Hofle M."/>
            <person name="Ferriera S."/>
            <person name="Johnson J."/>
            <person name="Kravitz S."/>
            <person name="Halpern A."/>
            <person name="Remington K."/>
            <person name="Beeson K."/>
            <person name="Tran B."/>
            <person name="Rogers Y.-H."/>
            <person name="Friedman R."/>
            <person name="Venter J.C."/>
        </authorList>
    </citation>
    <scope>NUCLEOTIDE SEQUENCE [LARGE SCALE GENOMIC DNA]</scope>
    <source>
        <strain evidence="1 2">OS145</strain>
    </source>
</reference>
<organism evidence="1 2">
    <name type="scientific">Idiomarina baltica OS145</name>
    <dbReference type="NCBI Taxonomy" id="314276"/>
    <lineage>
        <taxon>Bacteria</taxon>
        <taxon>Pseudomonadati</taxon>
        <taxon>Pseudomonadota</taxon>
        <taxon>Gammaproteobacteria</taxon>
        <taxon>Alteromonadales</taxon>
        <taxon>Idiomarinaceae</taxon>
        <taxon>Idiomarina</taxon>
    </lineage>
</organism>